<dbReference type="InterPro" id="IPR001763">
    <property type="entry name" value="Rhodanese-like_dom"/>
</dbReference>
<keyword evidence="1" id="KW-0472">Membrane</keyword>
<dbReference type="Pfam" id="PF00581">
    <property type="entry name" value="Rhodanese"/>
    <property type="match status" value="1"/>
</dbReference>
<keyword evidence="1" id="KW-1133">Transmembrane helix</keyword>
<dbReference type="Pfam" id="PF11127">
    <property type="entry name" value="YgaP-like_TM"/>
    <property type="match status" value="1"/>
</dbReference>
<dbReference type="KEGG" id="ngr:NAEGRDRAFT_56245"/>
<keyword evidence="4" id="KW-1185">Reference proteome</keyword>
<dbReference type="EMBL" id="GG738880">
    <property type="protein sequence ID" value="EFC42333.1"/>
    <property type="molecule type" value="Genomic_DNA"/>
</dbReference>
<dbReference type="InterPro" id="IPR021309">
    <property type="entry name" value="YgaP-like_TM"/>
</dbReference>
<dbReference type="SUPFAM" id="SSF52821">
    <property type="entry name" value="Rhodanese/Cell cycle control phosphatase"/>
    <property type="match status" value="1"/>
</dbReference>
<feature type="domain" description="Rhodanese" evidence="2">
    <location>
        <begin position="49"/>
        <end position="139"/>
    </location>
</feature>
<reference evidence="3 4" key="1">
    <citation type="journal article" date="2010" name="Cell">
        <title>The genome of Naegleria gruberi illuminates early eukaryotic versatility.</title>
        <authorList>
            <person name="Fritz-Laylin L.K."/>
            <person name="Prochnik S.E."/>
            <person name="Ginger M.L."/>
            <person name="Dacks J.B."/>
            <person name="Carpenter M.L."/>
            <person name="Field M.C."/>
            <person name="Kuo A."/>
            <person name="Paredez A."/>
            <person name="Chapman J."/>
            <person name="Pham J."/>
            <person name="Shu S."/>
            <person name="Neupane R."/>
            <person name="Cipriano M."/>
            <person name="Mancuso J."/>
            <person name="Tu H."/>
            <person name="Salamov A."/>
            <person name="Lindquist E."/>
            <person name="Shapiro H."/>
            <person name="Lucas S."/>
            <person name="Grigoriev I.V."/>
            <person name="Cande W.Z."/>
            <person name="Fulton C."/>
            <person name="Rokhsar D.S."/>
            <person name="Dawson S.C."/>
        </authorList>
    </citation>
    <scope>NUCLEOTIDE SEQUENCE [LARGE SCALE GENOMIC DNA]</scope>
    <source>
        <strain evidence="3 4">NEG-M</strain>
    </source>
</reference>
<evidence type="ECO:0000313" key="4">
    <source>
        <dbReference type="Proteomes" id="UP000006671"/>
    </source>
</evidence>
<keyword evidence="1" id="KW-0812">Transmembrane</keyword>
<dbReference type="Proteomes" id="UP000006671">
    <property type="component" value="Unassembled WGS sequence"/>
</dbReference>
<dbReference type="InParanoid" id="D2VLM8"/>
<dbReference type="RefSeq" id="XP_002675077.1">
    <property type="nucleotide sequence ID" value="XM_002675031.1"/>
</dbReference>
<dbReference type="Gene3D" id="6.10.140.1340">
    <property type="match status" value="1"/>
</dbReference>
<dbReference type="PROSITE" id="PS50206">
    <property type="entry name" value="RHODANESE_3"/>
    <property type="match status" value="1"/>
</dbReference>
<proteinExistence type="predicted"/>
<evidence type="ECO:0000259" key="2">
    <source>
        <dbReference type="PROSITE" id="PS50206"/>
    </source>
</evidence>
<dbReference type="AlphaFoldDB" id="D2VLM8"/>
<accession>D2VLM8</accession>
<feature type="transmembrane region" description="Helical" evidence="1">
    <location>
        <begin position="182"/>
        <end position="208"/>
    </location>
</feature>
<feature type="transmembrane region" description="Helical" evidence="1">
    <location>
        <begin position="158"/>
        <end position="176"/>
    </location>
</feature>
<dbReference type="InterPro" id="IPR036873">
    <property type="entry name" value="Rhodanese-like_dom_sf"/>
</dbReference>
<dbReference type="PANTHER" id="PTHR43031:SF7">
    <property type="entry name" value="NITRIC OXIDE REDUCTASE FLRD-NAD(+) REDUCTASE"/>
    <property type="match status" value="1"/>
</dbReference>
<name>D2VLM8_NAEGR</name>
<evidence type="ECO:0000313" key="3">
    <source>
        <dbReference type="EMBL" id="EFC42333.1"/>
    </source>
</evidence>
<dbReference type="PANTHER" id="PTHR43031">
    <property type="entry name" value="FAD-DEPENDENT OXIDOREDUCTASE"/>
    <property type="match status" value="1"/>
</dbReference>
<organism evidence="4">
    <name type="scientific">Naegleria gruberi</name>
    <name type="common">Amoeba</name>
    <dbReference type="NCBI Taxonomy" id="5762"/>
    <lineage>
        <taxon>Eukaryota</taxon>
        <taxon>Discoba</taxon>
        <taxon>Heterolobosea</taxon>
        <taxon>Tetramitia</taxon>
        <taxon>Eutetramitia</taxon>
        <taxon>Vahlkampfiidae</taxon>
        <taxon>Naegleria</taxon>
    </lineage>
</organism>
<dbReference type="OrthoDB" id="566238at2759"/>
<dbReference type="Gene3D" id="3.40.250.10">
    <property type="entry name" value="Rhodanese-like domain"/>
    <property type="match status" value="1"/>
</dbReference>
<evidence type="ECO:0000256" key="1">
    <source>
        <dbReference type="SAM" id="Phobius"/>
    </source>
</evidence>
<dbReference type="VEuPathDB" id="AmoebaDB:NAEGRDRAFT_56245"/>
<dbReference type="SMART" id="SM00450">
    <property type="entry name" value="RHOD"/>
    <property type="match status" value="1"/>
</dbReference>
<protein>
    <submittedName>
        <fullName evidence="3">Predicted protein</fullName>
    </submittedName>
</protein>
<dbReference type="InterPro" id="IPR050229">
    <property type="entry name" value="GlpE_sulfurtransferase"/>
</dbReference>
<dbReference type="OMA" id="WGMERQV"/>
<dbReference type="CDD" id="cd00158">
    <property type="entry name" value="RHOD"/>
    <property type="match status" value="1"/>
</dbReference>
<dbReference type="GeneID" id="8863050"/>
<sequence length="225" mass="24578">MMKQISSSSNKKLLTSLTCSTLRNFSTRSLCAFKEVEFLDIRESLEGASAKHVQVVDVRTQQEFETAEHKFNIGFNLPVQTLSSNISLLDTSKPVYVVCQSGLRAKRAAEMLDNSGFKDVYCIKGGFNDIKNKATSNDPIVAKRDTNASQVWSLERQVRFTAGMFVAAGVAGFLASGNPYFLAVPGFVGCGLMFASITNTCAMGAVLLKMPWNKVNPNVCPVIKK</sequence>
<gene>
    <name evidence="3" type="ORF">NAEGRDRAFT_56245</name>
</gene>